<name>A0A1Y6BEV5_9BACT</name>
<keyword evidence="1" id="KW-0472">Membrane</keyword>
<dbReference type="NCBIfam" id="TIGR00847">
    <property type="entry name" value="ccoS"/>
    <property type="match status" value="1"/>
</dbReference>
<accession>A0A1Y6BEV5</accession>
<dbReference type="InterPro" id="IPR004714">
    <property type="entry name" value="Cyt_oxidase_maturation_cbb3"/>
</dbReference>
<gene>
    <name evidence="2" type="ORF">SAMN06296036_104103</name>
</gene>
<proteinExistence type="predicted"/>
<dbReference type="EMBL" id="FWZT01000004">
    <property type="protein sequence ID" value="SMF05943.1"/>
    <property type="molecule type" value="Genomic_DNA"/>
</dbReference>
<keyword evidence="1" id="KW-1133">Transmembrane helix</keyword>
<keyword evidence="1" id="KW-0812">Transmembrane</keyword>
<evidence type="ECO:0000313" key="2">
    <source>
        <dbReference type="EMBL" id="SMF05943.1"/>
    </source>
</evidence>
<dbReference type="STRING" id="1513793.SAMN06296036_104103"/>
<feature type="transmembrane region" description="Helical" evidence="1">
    <location>
        <begin position="6"/>
        <end position="26"/>
    </location>
</feature>
<reference evidence="3" key="1">
    <citation type="submission" date="2017-04" db="EMBL/GenBank/DDBJ databases">
        <authorList>
            <person name="Varghese N."/>
            <person name="Submissions S."/>
        </authorList>
    </citation>
    <scope>NUCLEOTIDE SEQUENCE [LARGE SCALE GENOMIC DNA]</scope>
    <source>
        <strain evidence="3">RKEM611</strain>
    </source>
</reference>
<sequence>MEVLFILIAISFGLAFVGLGYFIWAVKTGQYEDLQTPAEEILFDDFKRED</sequence>
<dbReference type="OrthoDB" id="5298267at2"/>
<dbReference type="AlphaFoldDB" id="A0A1Y6BEV5"/>
<protein>
    <submittedName>
        <fullName evidence="2">Cytochrome oxidase maturation protein, cbb3-type</fullName>
    </submittedName>
</protein>
<dbReference type="PANTHER" id="PTHR41532:SF1">
    <property type="entry name" value="FIXS PROTEIN"/>
    <property type="match status" value="1"/>
</dbReference>
<dbReference type="PANTHER" id="PTHR41532">
    <property type="entry name" value="FIXS PROTEIN"/>
    <property type="match status" value="1"/>
</dbReference>
<organism evidence="2 3">
    <name type="scientific">Pseudobacteriovorax antillogorgiicola</name>
    <dbReference type="NCBI Taxonomy" id="1513793"/>
    <lineage>
        <taxon>Bacteria</taxon>
        <taxon>Pseudomonadati</taxon>
        <taxon>Bdellovibrionota</taxon>
        <taxon>Oligoflexia</taxon>
        <taxon>Oligoflexales</taxon>
        <taxon>Pseudobacteriovoracaceae</taxon>
        <taxon>Pseudobacteriovorax</taxon>
    </lineage>
</organism>
<evidence type="ECO:0000256" key="1">
    <source>
        <dbReference type="SAM" id="Phobius"/>
    </source>
</evidence>
<dbReference type="RefSeq" id="WP_132316859.1">
    <property type="nucleotide sequence ID" value="NZ_FWZT01000004.1"/>
</dbReference>
<dbReference type="Pfam" id="PF03597">
    <property type="entry name" value="FixS"/>
    <property type="match status" value="1"/>
</dbReference>
<dbReference type="Proteomes" id="UP000192907">
    <property type="component" value="Unassembled WGS sequence"/>
</dbReference>
<keyword evidence="3" id="KW-1185">Reference proteome</keyword>
<evidence type="ECO:0000313" key="3">
    <source>
        <dbReference type="Proteomes" id="UP000192907"/>
    </source>
</evidence>